<evidence type="ECO:0000313" key="2">
    <source>
        <dbReference type="EMBL" id="TDO33194.1"/>
    </source>
</evidence>
<dbReference type="GO" id="GO:0003677">
    <property type="term" value="F:DNA binding"/>
    <property type="evidence" value="ECO:0007669"/>
    <property type="project" value="UniProtKB-KW"/>
</dbReference>
<dbReference type="PROSITE" id="PS51857">
    <property type="entry name" value="CSD_2"/>
    <property type="match status" value="1"/>
</dbReference>
<evidence type="ECO:0000313" key="3">
    <source>
        <dbReference type="Proteomes" id="UP000294901"/>
    </source>
</evidence>
<dbReference type="Proteomes" id="UP000294901">
    <property type="component" value="Unassembled WGS sequence"/>
</dbReference>
<reference evidence="2 3" key="1">
    <citation type="submission" date="2019-03" db="EMBL/GenBank/DDBJ databases">
        <title>Sequencing the genomes of 1000 actinobacteria strains.</title>
        <authorList>
            <person name="Klenk H.-P."/>
        </authorList>
    </citation>
    <scope>NUCLEOTIDE SEQUENCE [LARGE SCALE GENOMIC DNA]</scope>
    <source>
        <strain evidence="2 3">DSM 43805</strain>
    </source>
</reference>
<gene>
    <name evidence="2" type="ORF">C8E87_8681</name>
</gene>
<keyword evidence="2" id="KW-0238">DNA-binding</keyword>
<evidence type="ECO:0000259" key="1">
    <source>
        <dbReference type="PROSITE" id="PS51857"/>
    </source>
</evidence>
<dbReference type="SMART" id="SM00357">
    <property type="entry name" value="CSP"/>
    <property type="match status" value="1"/>
</dbReference>
<dbReference type="AlphaFoldDB" id="A0A4R6JBS9"/>
<dbReference type="RefSeq" id="WP_133879069.1">
    <property type="nucleotide sequence ID" value="NZ_BOMD01000117.1"/>
</dbReference>
<dbReference type="OrthoDB" id="4382049at2"/>
<proteinExistence type="predicted"/>
<dbReference type="EMBL" id="SNWR01000002">
    <property type="protein sequence ID" value="TDO33194.1"/>
    <property type="molecule type" value="Genomic_DNA"/>
</dbReference>
<organism evidence="2 3">
    <name type="scientific">Paractinoplanes brasiliensis</name>
    <dbReference type="NCBI Taxonomy" id="52695"/>
    <lineage>
        <taxon>Bacteria</taxon>
        <taxon>Bacillati</taxon>
        <taxon>Actinomycetota</taxon>
        <taxon>Actinomycetes</taxon>
        <taxon>Micromonosporales</taxon>
        <taxon>Micromonosporaceae</taxon>
        <taxon>Paractinoplanes</taxon>
    </lineage>
</organism>
<comment type="caution">
    <text evidence="2">The sequence shown here is derived from an EMBL/GenBank/DDBJ whole genome shotgun (WGS) entry which is preliminary data.</text>
</comment>
<name>A0A4R6JBS9_9ACTN</name>
<dbReference type="InterPro" id="IPR002059">
    <property type="entry name" value="CSP_DNA-bd"/>
</dbReference>
<feature type="domain" description="CSD" evidence="1">
    <location>
        <begin position="2"/>
        <end position="66"/>
    </location>
</feature>
<accession>A0A4R6JBS9</accession>
<dbReference type="CDD" id="cd04458">
    <property type="entry name" value="CSP_CDS"/>
    <property type="match status" value="1"/>
</dbReference>
<dbReference type="InterPro" id="IPR012340">
    <property type="entry name" value="NA-bd_OB-fold"/>
</dbReference>
<sequence length="137" mass="14683">MTAVGTVIRFDDFRGYGFIAPADGGEDVFFHANDFGGKRHLAQPGLRVMFETAQSDRGLKISSLTVLDEDPVAAPAGDVTQPGGPEDDTCDVLTAAAYSAEVTELLLKHVPALTGQQIVLVRERLVRAAFDHGWIEG</sequence>
<dbReference type="SUPFAM" id="SSF50249">
    <property type="entry name" value="Nucleic acid-binding proteins"/>
    <property type="match status" value="1"/>
</dbReference>
<keyword evidence="3" id="KW-1185">Reference proteome</keyword>
<dbReference type="InterPro" id="IPR011129">
    <property type="entry name" value="CSD"/>
</dbReference>
<dbReference type="Gene3D" id="2.40.50.140">
    <property type="entry name" value="Nucleic acid-binding proteins"/>
    <property type="match status" value="1"/>
</dbReference>
<protein>
    <submittedName>
        <fullName evidence="2">Putative cold-shock DNA-binding protein</fullName>
    </submittedName>
</protein>
<dbReference type="Pfam" id="PF00313">
    <property type="entry name" value="CSD"/>
    <property type="match status" value="1"/>
</dbReference>